<dbReference type="EMBL" id="MLJW01000925">
    <property type="protein sequence ID" value="OIQ81428.1"/>
    <property type="molecule type" value="Genomic_DNA"/>
</dbReference>
<dbReference type="GO" id="GO:0004413">
    <property type="term" value="F:homoserine kinase activity"/>
    <property type="evidence" value="ECO:0007669"/>
    <property type="project" value="UniProtKB-EC"/>
</dbReference>
<dbReference type="EC" id="2.7.1.39" evidence="4"/>
<evidence type="ECO:0000259" key="3">
    <source>
        <dbReference type="Pfam" id="PF08544"/>
    </source>
</evidence>
<gene>
    <name evidence="4" type="primary">thrB_10</name>
    <name evidence="4" type="ORF">GALL_368010</name>
</gene>
<organism evidence="4">
    <name type="scientific">mine drainage metagenome</name>
    <dbReference type="NCBI Taxonomy" id="410659"/>
    <lineage>
        <taxon>unclassified sequences</taxon>
        <taxon>metagenomes</taxon>
        <taxon>ecological metagenomes</taxon>
    </lineage>
</organism>
<name>A0A1J5QNB0_9ZZZZ</name>
<dbReference type="NCBIfam" id="TIGR00144">
    <property type="entry name" value="beta_RFAP_syn"/>
    <property type="match status" value="1"/>
</dbReference>
<evidence type="ECO:0000256" key="1">
    <source>
        <dbReference type="ARBA" id="ARBA00022679"/>
    </source>
</evidence>
<dbReference type="Pfam" id="PF00288">
    <property type="entry name" value="GHMP_kinases_N"/>
    <property type="match status" value="1"/>
</dbReference>
<protein>
    <submittedName>
        <fullName evidence="4">Homoserine kinase</fullName>
        <ecNumber evidence="4">2.7.1.39</ecNumber>
    </submittedName>
</protein>
<feature type="domain" description="GHMP kinase N-terminal" evidence="2">
    <location>
        <begin position="101"/>
        <end position="170"/>
    </location>
</feature>
<sequence length="370" mass="38914">MVFRVRRLLAPTNLKNVAAGLEWANLEYLGADSDIMVSSSVPQLVSVMTTARLHMGFLDLNGSLGRRFGSIGLALDQPQTGVVVRRVDGFEADGPGAGRALACARHFAARAGLRGGARLTLNAAIPEHAGLGSGTQMALAVGVALARLYELPLTLGEIAALTERGSRSGIGIGAFDQGGLLVDGGRGAATLVPPVIARMDFPREWRVLLIFDAQASGVHGGQEIKAFRTLPEFPQAISAELCRRVLMQALPAVAERNLAAFGEAIHEIQCRVGDYFAAMQGGGRYTSTSVAEVLEWLRATGVGCVGQSSWGPTGFAVLESDAAARRVLATLEKRYGGQGGLSFLLCEARNQGSEVQVKCANNIDIACAID</sequence>
<dbReference type="GO" id="GO:0005524">
    <property type="term" value="F:ATP binding"/>
    <property type="evidence" value="ECO:0007669"/>
    <property type="project" value="InterPro"/>
</dbReference>
<reference evidence="4" key="1">
    <citation type="submission" date="2016-10" db="EMBL/GenBank/DDBJ databases">
        <title>Sequence of Gallionella enrichment culture.</title>
        <authorList>
            <person name="Poehlein A."/>
            <person name="Muehling M."/>
            <person name="Daniel R."/>
        </authorList>
    </citation>
    <scope>NUCLEOTIDE SEQUENCE</scope>
</reference>
<dbReference type="Pfam" id="PF08544">
    <property type="entry name" value="GHMP_kinases_C"/>
    <property type="match status" value="1"/>
</dbReference>
<dbReference type="Gene3D" id="3.30.230.10">
    <property type="match status" value="1"/>
</dbReference>
<dbReference type="SUPFAM" id="SSF54211">
    <property type="entry name" value="Ribosomal protein S5 domain 2-like"/>
    <property type="match status" value="1"/>
</dbReference>
<dbReference type="PANTHER" id="PTHR20861:SF6">
    <property type="entry name" value="BETA-RIBOFURANOSYLPHENOL 5'-PHOSPHATE SYNTHASE"/>
    <property type="match status" value="1"/>
</dbReference>
<accession>A0A1J5QNB0</accession>
<dbReference type="PANTHER" id="PTHR20861">
    <property type="entry name" value="HOMOSERINE/4-DIPHOSPHOCYTIDYL-2-C-METHYL-D-ERYTHRITOL KINASE"/>
    <property type="match status" value="1"/>
</dbReference>
<evidence type="ECO:0000259" key="2">
    <source>
        <dbReference type="Pfam" id="PF00288"/>
    </source>
</evidence>
<dbReference type="PIRSF" id="PIRSF004884">
    <property type="entry name" value="Sugar_kin_arch"/>
    <property type="match status" value="1"/>
</dbReference>
<dbReference type="InterPro" id="IPR014721">
    <property type="entry name" value="Ribsml_uS5_D2-typ_fold_subgr"/>
</dbReference>
<comment type="caution">
    <text evidence="4">The sequence shown here is derived from an EMBL/GenBank/DDBJ whole genome shotgun (WGS) entry which is preliminary data.</text>
</comment>
<proteinExistence type="predicted"/>
<keyword evidence="1 4" id="KW-0808">Transferase</keyword>
<feature type="domain" description="GHMP kinase C-terminal" evidence="3">
    <location>
        <begin position="249"/>
        <end position="335"/>
    </location>
</feature>
<dbReference type="InterPro" id="IPR013750">
    <property type="entry name" value="GHMP_kinase_C_dom"/>
</dbReference>
<evidence type="ECO:0000313" key="4">
    <source>
        <dbReference type="EMBL" id="OIQ81428.1"/>
    </source>
</evidence>
<keyword evidence="4" id="KW-0418">Kinase</keyword>
<dbReference type="InterPro" id="IPR006204">
    <property type="entry name" value="GHMP_kinase_N_dom"/>
</dbReference>
<dbReference type="InterPro" id="IPR004422">
    <property type="entry name" value="RFAP_synthase"/>
</dbReference>
<dbReference type="InterPro" id="IPR020568">
    <property type="entry name" value="Ribosomal_Su5_D2-typ_SF"/>
</dbReference>
<dbReference type="AlphaFoldDB" id="A0A1J5QNB0"/>